<gene>
    <name evidence="2" type="ORF">ENR64_28605</name>
</gene>
<evidence type="ECO:0000313" key="2">
    <source>
        <dbReference type="EMBL" id="HFN01632.1"/>
    </source>
</evidence>
<reference evidence="2" key="1">
    <citation type="journal article" date="2020" name="mSystems">
        <title>Genome- and Community-Level Interaction Insights into Carbon Utilization and Element Cycling Functions of Hydrothermarchaeota in Hydrothermal Sediment.</title>
        <authorList>
            <person name="Zhou Z."/>
            <person name="Liu Y."/>
            <person name="Xu W."/>
            <person name="Pan J."/>
            <person name="Luo Z.H."/>
            <person name="Li M."/>
        </authorList>
    </citation>
    <scope>NUCLEOTIDE SEQUENCE [LARGE SCALE GENOMIC DNA]</scope>
    <source>
        <strain evidence="2">SpSt-418</strain>
    </source>
</reference>
<comment type="caution">
    <text evidence="2">The sequence shown here is derived from an EMBL/GenBank/DDBJ whole genome shotgun (WGS) entry which is preliminary data.</text>
</comment>
<organism evidence="2">
    <name type="scientific">Oscillatoriales cyanobacterium SpSt-418</name>
    <dbReference type="NCBI Taxonomy" id="2282169"/>
    <lineage>
        <taxon>Bacteria</taxon>
        <taxon>Bacillati</taxon>
        <taxon>Cyanobacteriota</taxon>
        <taxon>Cyanophyceae</taxon>
        <taxon>Oscillatoriophycideae</taxon>
        <taxon>Oscillatoriales</taxon>
    </lineage>
</organism>
<protein>
    <submittedName>
        <fullName evidence="2">Uncharacterized protein</fullName>
    </submittedName>
</protein>
<dbReference type="EMBL" id="DSRU01000429">
    <property type="protein sequence ID" value="HFN01632.1"/>
    <property type="molecule type" value="Genomic_DNA"/>
</dbReference>
<sequence length="73" mass="8207">MPALQQTSPKISPPSQVIHTTKLFKQPNQGDLRYNRRLTSPVPSASDRSVKLATRTIWLANHSTPTRMILRGL</sequence>
<feature type="region of interest" description="Disordered" evidence="1">
    <location>
        <begin position="23"/>
        <end position="46"/>
    </location>
</feature>
<proteinExistence type="predicted"/>
<feature type="compositionally biased region" description="Polar residues" evidence="1">
    <location>
        <begin position="37"/>
        <end position="46"/>
    </location>
</feature>
<evidence type="ECO:0000256" key="1">
    <source>
        <dbReference type="SAM" id="MobiDB-lite"/>
    </source>
</evidence>
<dbReference type="AlphaFoldDB" id="A0A7C3KJP5"/>
<accession>A0A7C3KJP5</accession>
<name>A0A7C3KJP5_9CYAN</name>